<dbReference type="PANTHER" id="PTHR37315">
    <property type="entry name" value="UPF0311 PROTEIN BLR7842"/>
    <property type="match status" value="1"/>
</dbReference>
<reference evidence="2 3" key="1">
    <citation type="submission" date="2020-08" db="EMBL/GenBank/DDBJ databases">
        <title>Genomic Encyclopedia of Type Strains, Phase IV (KMG-IV): sequencing the most valuable type-strain genomes for metagenomic binning, comparative biology and taxonomic classification.</title>
        <authorList>
            <person name="Goeker M."/>
        </authorList>
    </citation>
    <scope>NUCLEOTIDE SEQUENCE [LARGE SCALE GENOMIC DNA]</scope>
    <source>
        <strain evidence="2 3">DSM 25622</strain>
    </source>
</reference>
<evidence type="ECO:0000313" key="2">
    <source>
        <dbReference type="EMBL" id="MBB5694882.1"/>
    </source>
</evidence>
<dbReference type="HAMAP" id="MF_00775">
    <property type="entry name" value="UPF0311"/>
    <property type="match status" value="1"/>
</dbReference>
<gene>
    <name evidence="2" type="ORF">FHS87_002935</name>
</gene>
<dbReference type="AlphaFoldDB" id="A0A840YJI4"/>
<name>A0A840YJI4_9PROT</name>
<evidence type="ECO:0000313" key="3">
    <source>
        <dbReference type="Proteomes" id="UP000580654"/>
    </source>
</evidence>
<sequence length="185" mass="19470">MSGREGIGPLPVASIGPLPVGSAGPMAVEVAPASPLGPAPDFIGQVDVAVAPPQLVGAGPLGERRVIPILGGRVSGPRLEGEVLPGGADFQLIRPDGVAEIEARYTLRLADGALVYVVNRGLRHAAPEDMARLLRGEPVPPERVYFRTAPAFETASPAHAWLHRSLFIGMGERRPDSVRVRIYAL</sequence>
<comment type="caution">
    <text evidence="2">The sequence shown here is derived from an EMBL/GenBank/DDBJ whole genome shotgun (WGS) entry which is preliminary data.</text>
</comment>
<dbReference type="RefSeq" id="WP_312862005.1">
    <property type="nucleotide sequence ID" value="NZ_JACIJD010000013.1"/>
</dbReference>
<dbReference type="Gene3D" id="2.40.160.20">
    <property type="match status" value="1"/>
</dbReference>
<proteinExistence type="inferred from homology"/>
<accession>A0A840YJI4</accession>
<dbReference type="EMBL" id="JACIJD010000013">
    <property type="protein sequence ID" value="MBB5694882.1"/>
    <property type="molecule type" value="Genomic_DNA"/>
</dbReference>
<dbReference type="Proteomes" id="UP000580654">
    <property type="component" value="Unassembled WGS sequence"/>
</dbReference>
<protein>
    <recommendedName>
        <fullName evidence="1">UPF0311 protein FHS87_002935</fullName>
    </recommendedName>
</protein>
<evidence type="ECO:0000256" key="1">
    <source>
        <dbReference type="HAMAP-Rule" id="MF_00775"/>
    </source>
</evidence>
<comment type="similarity">
    <text evidence="1">Belongs to the UPF0311 family.</text>
</comment>
<dbReference type="Pfam" id="PF11578">
    <property type="entry name" value="DUF3237"/>
    <property type="match status" value="1"/>
</dbReference>
<keyword evidence="3" id="KW-1185">Reference proteome</keyword>
<organism evidence="2 3">
    <name type="scientific">Muricoccus pecuniae</name>
    <dbReference type="NCBI Taxonomy" id="693023"/>
    <lineage>
        <taxon>Bacteria</taxon>
        <taxon>Pseudomonadati</taxon>
        <taxon>Pseudomonadota</taxon>
        <taxon>Alphaproteobacteria</taxon>
        <taxon>Acetobacterales</taxon>
        <taxon>Roseomonadaceae</taxon>
        <taxon>Muricoccus</taxon>
    </lineage>
</organism>
<dbReference type="InterPro" id="IPR020915">
    <property type="entry name" value="UPF0311"/>
</dbReference>
<dbReference type="PANTHER" id="PTHR37315:SF1">
    <property type="entry name" value="UPF0311 PROTEIN BLR7842"/>
    <property type="match status" value="1"/>
</dbReference>